<dbReference type="Proteomes" id="UP000770661">
    <property type="component" value="Unassembled WGS sequence"/>
</dbReference>
<reference evidence="1" key="1">
    <citation type="submission" date="2020-07" db="EMBL/GenBank/DDBJ databases">
        <title>The High-quality genome of the commercially important snow crab, Chionoecetes opilio.</title>
        <authorList>
            <person name="Jeong J.-H."/>
            <person name="Ryu S."/>
        </authorList>
    </citation>
    <scope>NUCLEOTIDE SEQUENCE</scope>
    <source>
        <strain evidence="1">MADBK_172401_WGS</strain>
        <tissue evidence="1">Digestive gland</tissue>
    </source>
</reference>
<evidence type="ECO:0000313" key="2">
    <source>
        <dbReference type="Proteomes" id="UP000770661"/>
    </source>
</evidence>
<dbReference type="EMBL" id="JACEEZ010010725">
    <property type="protein sequence ID" value="KAG0721662.1"/>
    <property type="molecule type" value="Genomic_DNA"/>
</dbReference>
<evidence type="ECO:0000313" key="1">
    <source>
        <dbReference type="EMBL" id="KAG0721662.1"/>
    </source>
</evidence>
<organism evidence="1 2">
    <name type="scientific">Chionoecetes opilio</name>
    <name type="common">Atlantic snow crab</name>
    <name type="synonym">Cancer opilio</name>
    <dbReference type="NCBI Taxonomy" id="41210"/>
    <lineage>
        <taxon>Eukaryota</taxon>
        <taxon>Metazoa</taxon>
        <taxon>Ecdysozoa</taxon>
        <taxon>Arthropoda</taxon>
        <taxon>Crustacea</taxon>
        <taxon>Multicrustacea</taxon>
        <taxon>Malacostraca</taxon>
        <taxon>Eumalacostraca</taxon>
        <taxon>Eucarida</taxon>
        <taxon>Decapoda</taxon>
        <taxon>Pleocyemata</taxon>
        <taxon>Brachyura</taxon>
        <taxon>Eubrachyura</taxon>
        <taxon>Majoidea</taxon>
        <taxon>Majidae</taxon>
        <taxon>Chionoecetes</taxon>
    </lineage>
</organism>
<protein>
    <submittedName>
        <fullName evidence="1">Uncharacterized protein</fullName>
    </submittedName>
</protein>
<accession>A0A8J4Y6M8</accession>
<dbReference type="AlphaFoldDB" id="A0A8J4Y6M8"/>
<keyword evidence="2" id="KW-1185">Reference proteome</keyword>
<sequence length="238" mass="26994">MEELVSPALPGCLPSCSARDDLALVLYGRVTEALQTRRRALDLIHRQVRGAGPQDLGAKSRAMHYQGRNPSYQARSSRASAGLDTDSTVPRGYRLDRRLSFTAHVDYLRERIARPGPNVMRAMDRGLNGRRTFSSSACTMCRRCAPWLDLFAPLSSSRSPPTAVTRLDGAPEQCHEDHEGAPRWFQRLRNAERDQIWCPRHQVQLHTWPLSRARVFTPRDGEVVAQRRLRLVMTQGIR</sequence>
<name>A0A8J4Y6M8_CHIOP</name>
<comment type="caution">
    <text evidence="1">The sequence shown here is derived from an EMBL/GenBank/DDBJ whole genome shotgun (WGS) entry which is preliminary data.</text>
</comment>
<proteinExistence type="predicted"/>
<gene>
    <name evidence="1" type="ORF">GWK47_006258</name>
</gene>